<dbReference type="Proteomes" id="UP000366872">
    <property type="component" value="Unassembled WGS sequence"/>
</dbReference>
<keyword evidence="1" id="KW-0732">Signal</keyword>
<evidence type="ECO:0000313" key="2">
    <source>
        <dbReference type="EMBL" id="VGO12790.1"/>
    </source>
</evidence>
<feature type="signal peptide" evidence="1">
    <location>
        <begin position="1"/>
        <end position="23"/>
    </location>
</feature>
<name>A0A6C2TYM9_PONDE</name>
<keyword evidence="3" id="KW-1185">Reference proteome</keyword>
<evidence type="ECO:0000256" key="1">
    <source>
        <dbReference type="SAM" id="SignalP"/>
    </source>
</evidence>
<protein>
    <recommendedName>
        <fullName evidence="4">PEP-CTERM protein-sorting domain-containing protein</fullName>
    </recommendedName>
</protein>
<gene>
    <name evidence="2" type="ORF">PDESU_01344</name>
</gene>
<sequence>MKKNKNRFALLALASMVGATATATIIVSDDFSGYTAGAVIGGPNWNPKWDGGDTSQQSLFRAESGGTGYAVLDTTVAKRSYHIPNQTSFTMGPGLTATVSSDFRYSHEAGGTITANLNKNIFGLLVTDQPQWWNGANKNFSLANRGNAMGNTLPASPFVEGWMTHGSLGVDTTVGGLSHWLRVDWELTDNGSTILGQATITDLDTATVRYTSTQIDLGLASGSTLYAGYSTDWNDVGAVDIASFSKIDEVHMDNFQIEVIPEPATLGLISAFGGAVLFIRRRFML</sequence>
<evidence type="ECO:0000313" key="3">
    <source>
        <dbReference type="Proteomes" id="UP000366872"/>
    </source>
</evidence>
<dbReference type="RefSeq" id="WP_136078424.1">
    <property type="nucleotide sequence ID" value="NZ_CAAHFG010000001.1"/>
</dbReference>
<dbReference type="EMBL" id="CAAHFG010000001">
    <property type="protein sequence ID" value="VGO12790.1"/>
    <property type="molecule type" value="Genomic_DNA"/>
</dbReference>
<organism evidence="2 3">
    <name type="scientific">Pontiella desulfatans</name>
    <dbReference type="NCBI Taxonomy" id="2750659"/>
    <lineage>
        <taxon>Bacteria</taxon>
        <taxon>Pseudomonadati</taxon>
        <taxon>Kiritimatiellota</taxon>
        <taxon>Kiritimatiellia</taxon>
        <taxon>Kiritimatiellales</taxon>
        <taxon>Pontiellaceae</taxon>
        <taxon>Pontiella</taxon>
    </lineage>
</organism>
<accession>A0A6C2TYM9</accession>
<proteinExistence type="predicted"/>
<feature type="chain" id="PRO_5025691948" description="PEP-CTERM protein-sorting domain-containing protein" evidence="1">
    <location>
        <begin position="24"/>
        <end position="285"/>
    </location>
</feature>
<evidence type="ECO:0008006" key="4">
    <source>
        <dbReference type="Google" id="ProtNLM"/>
    </source>
</evidence>
<dbReference type="AlphaFoldDB" id="A0A6C2TYM9"/>
<reference evidence="2 3" key="1">
    <citation type="submission" date="2019-04" db="EMBL/GenBank/DDBJ databases">
        <authorList>
            <person name="Van Vliet M D."/>
        </authorList>
    </citation>
    <scope>NUCLEOTIDE SEQUENCE [LARGE SCALE GENOMIC DNA]</scope>
    <source>
        <strain evidence="2 3">F1</strain>
    </source>
</reference>